<dbReference type="AlphaFoldDB" id="A0A4Q1DB37"/>
<reference evidence="1 2" key="1">
    <citation type="submission" date="2019-01" db="EMBL/GenBank/DDBJ databases">
        <title>Filimonas sp. strain TTM-71.</title>
        <authorList>
            <person name="Chen W.-M."/>
        </authorList>
    </citation>
    <scope>NUCLEOTIDE SEQUENCE [LARGE SCALE GENOMIC DNA]</scope>
    <source>
        <strain evidence="1 2">TTM-71</strain>
    </source>
</reference>
<accession>A0A4Q1DB37</accession>
<organism evidence="1 2">
    <name type="scientific">Filimonas effusa</name>
    <dbReference type="NCBI Taxonomy" id="2508721"/>
    <lineage>
        <taxon>Bacteria</taxon>
        <taxon>Pseudomonadati</taxon>
        <taxon>Bacteroidota</taxon>
        <taxon>Chitinophagia</taxon>
        <taxon>Chitinophagales</taxon>
        <taxon>Chitinophagaceae</taxon>
        <taxon>Filimonas</taxon>
    </lineage>
</organism>
<evidence type="ECO:0000313" key="2">
    <source>
        <dbReference type="Proteomes" id="UP000290545"/>
    </source>
</evidence>
<name>A0A4Q1DB37_9BACT</name>
<comment type="caution">
    <text evidence="1">The sequence shown here is derived from an EMBL/GenBank/DDBJ whole genome shotgun (WGS) entry which is preliminary data.</text>
</comment>
<sequence>MNLQHTSWWPIPATDNSIQAGIPVALPGYTEALASPLLQHTCHLPVKEAFLQAASTTGSNELNAIHGFTYS</sequence>
<gene>
    <name evidence="1" type="ORF">ESB13_02520</name>
</gene>
<proteinExistence type="predicted"/>
<keyword evidence="2" id="KW-1185">Reference proteome</keyword>
<dbReference type="Proteomes" id="UP000290545">
    <property type="component" value="Unassembled WGS sequence"/>
</dbReference>
<protein>
    <submittedName>
        <fullName evidence="1">Uncharacterized protein</fullName>
    </submittedName>
</protein>
<dbReference type="EMBL" id="SDHZ01000001">
    <property type="protein sequence ID" value="RXK85709.1"/>
    <property type="molecule type" value="Genomic_DNA"/>
</dbReference>
<dbReference type="RefSeq" id="WP_129001462.1">
    <property type="nucleotide sequence ID" value="NZ_SDHZ01000001.1"/>
</dbReference>
<evidence type="ECO:0000313" key="1">
    <source>
        <dbReference type="EMBL" id="RXK85709.1"/>
    </source>
</evidence>